<dbReference type="Gene3D" id="2.20.25.90">
    <property type="entry name" value="ADC-like domains"/>
    <property type="match status" value="1"/>
</dbReference>
<keyword evidence="9" id="KW-0408">Iron</keyword>
<dbReference type="GO" id="GO:0051539">
    <property type="term" value="F:4 iron, 4 sulfur cluster binding"/>
    <property type="evidence" value="ECO:0007669"/>
    <property type="project" value="UniProtKB-KW"/>
</dbReference>
<dbReference type="GO" id="GO:0046872">
    <property type="term" value="F:metal ion binding"/>
    <property type="evidence" value="ECO:0007669"/>
    <property type="project" value="UniProtKB-KW"/>
</dbReference>
<dbReference type="InterPro" id="IPR036010">
    <property type="entry name" value="2Fe-2S_ferredoxin-like_sf"/>
</dbReference>
<dbReference type="Gene3D" id="3.40.228.10">
    <property type="entry name" value="Dimethylsulfoxide Reductase, domain 2"/>
    <property type="match status" value="1"/>
</dbReference>
<dbReference type="Proteomes" id="UP000183994">
    <property type="component" value="Unassembled WGS sequence"/>
</dbReference>
<dbReference type="InterPro" id="IPR017900">
    <property type="entry name" value="4Fe4S_Fe_S_CS"/>
</dbReference>
<comment type="cofactor">
    <cofactor evidence="1">
        <name>[4Fe-4S] cluster</name>
        <dbReference type="ChEBI" id="CHEBI:49883"/>
    </cofactor>
</comment>
<gene>
    <name evidence="18" type="ORF">SAMN02745216_02117</name>
</gene>
<reference evidence="19" key="1">
    <citation type="submission" date="2016-11" db="EMBL/GenBank/DDBJ databases">
        <authorList>
            <person name="Varghese N."/>
            <person name="Submissions S."/>
        </authorList>
    </citation>
    <scope>NUCLEOTIDE SEQUENCE [LARGE SCALE GENOMIC DNA]</scope>
    <source>
        <strain evidence="19">DSM 16219</strain>
    </source>
</reference>
<evidence type="ECO:0000256" key="2">
    <source>
        <dbReference type="ARBA" id="ARBA00004370"/>
    </source>
</evidence>
<dbReference type="PROSITE" id="PS51839">
    <property type="entry name" value="4FE4S_HC3"/>
    <property type="match status" value="1"/>
</dbReference>
<evidence type="ECO:0000259" key="17">
    <source>
        <dbReference type="PROSITE" id="PS51839"/>
    </source>
</evidence>
<evidence type="ECO:0000256" key="13">
    <source>
        <dbReference type="ARBA" id="ARBA00034078"/>
    </source>
</evidence>
<evidence type="ECO:0000256" key="5">
    <source>
        <dbReference type="ARBA" id="ARBA00022714"/>
    </source>
</evidence>
<proteinExistence type="inferred from homology"/>
<dbReference type="InterPro" id="IPR006656">
    <property type="entry name" value="Mopterin_OxRdtase"/>
</dbReference>
<dbReference type="FunFam" id="3.10.20.740:FF:000004">
    <property type="entry name" value="NADH-quinone oxidoreductase"/>
    <property type="match status" value="1"/>
</dbReference>
<feature type="domain" description="4Fe-4S His(Cys)3-ligated-type" evidence="17">
    <location>
        <begin position="80"/>
        <end position="119"/>
    </location>
</feature>
<dbReference type="SUPFAM" id="SSF54292">
    <property type="entry name" value="2Fe-2S ferredoxin-like"/>
    <property type="match status" value="1"/>
</dbReference>
<comment type="cofactor">
    <cofactor evidence="13">
        <name>[2Fe-2S] cluster</name>
        <dbReference type="ChEBI" id="CHEBI:190135"/>
    </cofactor>
</comment>
<dbReference type="PROSITE" id="PS51379">
    <property type="entry name" value="4FE4S_FER_2"/>
    <property type="match status" value="1"/>
</dbReference>
<keyword evidence="11" id="KW-0520">NAD</keyword>
<evidence type="ECO:0000256" key="3">
    <source>
        <dbReference type="ARBA" id="ARBA00005404"/>
    </source>
</evidence>
<dbReference type="Pfam" id="PF13510">
    <property type="entry name" value="Fer2_4"/>
    <property type="match status" value="1"/>
</dbReference>
<dbReference type="InterPro" id="IPR019574">
    <property type="entry name" value="NADH_UbQ_OxRdtase_Gsu_4Fe4S-bd"/>
</dbReference>
<dbReference type="Pfam" id="PF01568">
    <property type="entry name" value="Molydop_binding"/>
    <property type="match status" value="1"/>
</dbReference>
<keyword evidence="4" id="KW-0004">4Fe-4S</keyword>
<keyword evidence="12" id="KW-0472">Membrane</keyword>
<keyword evidence="7" id="KW-0677">Repeat</keyword>
<dbReference type="RefSeq" id="WP_073475576.1">
    <property type="nucleotide sequence ID" value="NZ_FQZU01000010.1"/>
</dbReference>
<evidence type="ECO:0000256" key="10">
    <source>
        <dbReference type="ARBA" id="ARBA00023014"/>
    </source>
</evidence>
<dbReference type="InterPro" id="IPR017896">
    <property type="entry name" value="4Fe4S_Fe-S-bd"/>
</dbReference>
<feature type="domain" description="4Fe-4S ferredoxin-type" evidence="15">
    <location>
        <begin position="182"/>
        <end position="211"/>
    </location>
</feature>
<dbReference type="Pfam" id="PF22117">
    <property type="entry name" value="Fer4_Nqo3"/>
    <property type="match status" value="1"/>
</dbReference>
<dbReference type="SMART" id="SM00926">
    <property type="entry name" value="Molybdop_Fe4S4"/>
    <property type="match status" value="1"/>
</dbReference>
<name>A0A1M6LET0_9BACT</name>
<dbReference type="GO" id="GO:0043546">
    <property type="term" value="F:molybdopterin cofactor binding"/>
    <property type="evidence" value="ECO:0007669"/>
    <property type="project" value="InterPro"/>
</dbReference>
<dbReference type="SUPFAM" id="SSF50692">
    <property type="entry name" value="ADC-like"/>
    <property type="match status" value="1"/>
</dbReference>
<evidence type="ECO:0000313" key="19">
    <source>
        <dbReference type="Proteomes" id="UP000183994"/>
    </source>
</evidence>
<evidence type="ECO:0000259" key="15">
    <source>
        <dbReference type="PROSITE" id="PS51379"/>
    </source>
</evidence>
<keyword evidence="8" id="KW-1278">Translocase</keyword>
<dbReference type="Gene3D" id="3.30.70.20">
    <property type="match status" value="1"/>
</dbReference>
<feature type="domain" description="4Fe-4S Mo/W bis-MGD-type" evidence="16">
    <location>
        <begin position="218"/>
        <end position="275"/>
    </location>
</feature>
<dbReference type="Gene3D" id="2.40.40.20">
    <property type="match status" value="1"/>
</dbReference>
<dbReference type="Pfam" id="PF10588">
    <property type="entry name" value="NADH-G_4Fe-4S_3"/>
    <property type="match status" value="1"/>
</dbReference>
<keyword evidence="19" id="KW-1185">Reference proteome</keyword>
<dbReference type="InterPro" id="IPR006963">
    <property type="entry name" value="Mopterin_OxRdtase_4Fe-4S_dom"/>
</dbReference>
<evidence type="ECO:0000256" key="6">
    <source>
        <dbReference type="ARBA" id="ARBA00022723"/>
    </source>
</evidence>
<dbReference type="STRING" id="1121393.SAMN02745216_02117"/>
<evidence type="ECO:0000259" key="16">
    <source>
        <dbReference type="PROSITE" id="PS51669"/>
    </source>
</evidence>
<dbReference type="InterPro" id="IPR006657">
    <property type="entry name" value="MoPterin_dinucl-bd_dom"/>
</dbReference>
<dbReference type="InterPro" id="IPR001041">
    <property type="entry name" value="2Fe-2S_ferredoxin-type"/>
</dbReference>
<dbReference type="GO" id="GO:0016020">
    <property type="term" value="C:membrane"/>
    <property type="evidence" value="ECO:0007669"/>
    <property type="project" value="UniProtKB-SubCell"/>
</dbReference>
<keyword evidence="6" id="KW-0479">Metal-binding</keyword>
<dbReference type="SUPFAM" id="SSF53706">
    <property type="entry name" value="Formate dehydrogenase/DMSO reductase, domains 1-3"/>
    <property type="match status" value="1"/>
</dbReference>
<dbReference type="Pfam" id="PF00384">
    <property type="entry name" value="Molybdopterin"/>
    <property type="match status" value="1"/>
</dbReference>
<evidence type="ECO:0000313" key="18">
    <source>
        <dbReference type="EMBL" id="SHJ69714.1"/>
    </source>
</evidence>
<feature type="domain" description="2Fe-2S ferredoxin-type" evidence="14">
    <location>
        <begin position="2"/>
        <end position="80"/>
    </location>
</feature>
<dbReference type="FunFam" id="3.30.70.20:FF:000035">
    <property type="entry name" value="Iron hydrogenase 1"/>
    <property type="match status" value="1"/>
</dbReference>
<dbReference type="OrthoDB" id="9757870at2"/>
<dbReference type="InterPro" id="IPR054351">
    <property type="entry name" value="NADH_UbQ_OxRdtase_ferredoxin"/>
</dbReference>
<comment type="similarity">
    <text evidence="3">Belongs to the complex I 75 kDa subunit family.</text>
</comment>
<dbReference type="InterPro" id="IPR050123">
    <property type="entry name" value="Prok_molybdopt-oxidoreductase"/>
</dbReference>
<evidence type="ECO:0000256" key="1">
    <source>
        <dbReference type="ARBA" id="ARBA00001966"/>
    </source>
</evidence>
<dbReference type="CDD" id="cd00207">
    <property type="entry name" value="fer2"/>
    <property type="match status" value="1"/>
</dbReference>
<evidence type="ECO:0000256" key="11">
    <source>
        <dbReference type="ARBA" id="ARBA00023027"/>
    </source>
</evidence>
<evidence type="ECO:0000259" key="14">
    <source>
        <dbReference type="PROSITE" id="PS51085"/>
    </source>
</evidence>
<dbReference type="GO" id="GO:0022904">
    <property type="term" value="P:respiratory electron transport chain"/>
    <property type="evidence" value="ECO:0007669"/>
    <property type="project" value="TreeGrafter"/>
</dbReference>
<dbReference type="PROSITE" id="PS00198">
    <property type="entry name" value="4FE4S_FER_1"/>
    <property type="match status" value="1"/>
</dbReference>
<accession>A0A1M6LET0</accession>
<dbReference type="EMBL" id="FQZU01000010">
    <property type="protein sequence ID" value="SHJ69714.1"/>
    <property type="molecule type" value="Genomic_DNA"/>
</dbReference>
<dbReference type="Gene3D" id="3.40.50.740">
    <property type="match status" value="1"/>
</dbReference>
<evidence type="ECO:0000256" key="9">
    <source>
        <dbReference type="ARBA" id="ARBA00023004"/>
    </source>
</evidence>
<keyword evidence="10" id="KW-0411">Iron-sulfur</keyword>
<evidence type="ECO:0000256" key="4">
    <source>
        <dbReference type="ARBA" id="ARBA00022485"/>
    </source>
</evidence>
<dbReference type="SMART" id="SM00929">
    <property type="entry name" value="NADH-G_4Fe-4S_3"/>
    <property type="match status" value="1"/>
</dbReference>
<dbReference type="AlphaFoldDB" id="A0A1M6LET0"/>
<dbReference type="PIRSF" id="PIRSF036643">
    <property type="entry name" value="FDH_alpha"/>
    <property type="match status" value="1"/>
</dbReference>
<organism evidence="18 19">
    <name type="scientific">Desulfatibacillum alkenivorans DSM 16219</name>
    <dbReference type="NCBI Taxonomy" id="1121393"/>
    <lineage>
        <taxon>Bacteria</taxon>
        <taxon>Pseudomonadati</taxon>
        <taxon>Thermodesulfobacteriota</taxon>
        <taxon>Desulfobacteria</taxon>
        <taxon>Desulfobacterales</taxon>
        <taxon>Desulfatibacillaceae</taxon>
        <taxon>Desulfatibacillum</taxon>
    </lineage>
</organism>
<sequence length="878" mass="94521">MRNVTLAVNGKTVRCSAGTSLLDVCTAQGIDIPTLCHHPQLKPFGACRLCIVEDAKSGRIFASCVTPVAQDMEIQTHSERVVRHRRNIIRLIMAEHPESCLVCSKGNHCDLRKIAAQLGVGQTGLYPMHNYQGIEQANPFIIRDLTKCILCGKCIRADHELVAAGAIDYNHRGFDARPSTLFEQPLEKSECTFCGTCVSLCPTGALTMKNVRYVGAPQKEHESVCGFCAAGCAVSLGVTDGQVVEVTPSPRTDTVNGVTLCVRGHFAHDFLKSEHRLTSPMVKKDGEWTEISWTEALEILSQKLLSVKKEHGPRTIGFMGSSKCTNEENYLFQKIARSLLETNNIDNGGHLFGLPLAAQLDKRLGGRFRARPLKGLEQAEAIFVIGANPGNSVPVAGYHIKRAAQNGTPLIVADPLPTDLNRFAGLRLAVAPGRDLDMVNAISALLLEKKAYDASYTAENTTGFSFFRTGLSSISFERASKTTGLKLDRLEQAAEMIAGKKIAFVIGQGVLQQPKGQETLDAVVNLALITGSLENGASGIYILHRENNQLGALDMGCAPDGLPGRSSLSDEKARKTWASAWGSKMSPDPGLSLVQMIREADKGNLKALYIMGENPARSLPDPGFVKAALEKVDFLAVQDILMTETAQLADMILPGAVFAEKAGSFTNMEGRVQSFDPALPLPGAARPDWEILAMLAQKLGMDARYSEVRDIQKEIARLIPSYGEQYLASPVSWVKDAIQEDQPMAFTTPVCWDGEKPPAGFDFTAITGSVRLHLGSGTRTAQSSRIIAWDGRASIEMSPTDAASLGIEEGDAVRVVSQTGSMIGTAKLVFGFPEGLLRTPAGVAGHSLAGLLDISRTPGAVYSGCKSFPVNVEKSNET</sequence>
<evidence type="ECO:0000256" key="12">
    <source>
        <dbReference type="ARBA" id="ARBA00023136"/>
    </source>
</evidence>
<evidence type="ECO:0000256" key="7">
    <source>
        <dbReference type="ARBA" id="ARBA00022737"/>
    </source>
</evidence>
<dbReference type="PANTHER" id="PTHR43105:SF10">
    <property type="entry name" value="NADH-QUINONE OXIDOREDUCTASE SUBUNIT G"/>
    <property type="match status" value="1"/>
</dbReference>
<evidence type="ECO:0000256" key="8">
    <source>
        <dbReference type="ARBA" id="ARBA00022967"/>
    </source>
</evidence>
<dbReference type="PROSITE" id="PS51669">
    <property type="entry name" value="4FE4S_MOW_BIS_MGD"/>
    <property type="match status" value="1"/>
</dbReference>
<keyword evidence="5" id="KW-0001">2Fe-2S</keyword>
<dbReference type="SUPFAM" id="SSF54862">
    <property type="entry name" value="4Fe-4S ferredoxins"/>
    <property type="match status" value="1"/>
</dbReference>
<dbReference type="Pfam" id="PF04879">
    <property type="entry name" value="Molybdop_Fe4S4"/>
    <property type="match status" value="1"/>
</dbReference>
<dbReference type="InterPro" id="IPR009010">
    <property type="entry name" value="Asp_de-COase-like_dom_sf"/>
</dbReference>
<dbReference type="GO" id="GO:0003954">
    <property type="term" value="F:NADH dehydrogenase activity"/>
    <property type="evidence" value="ECO:0007669"/>
    <property type="project" value="TreeGrafter"/>
</dbReference>
<dbReference type="PROSITE" id="PS51085">
    <property type="entry name" value="2FE2S_FER_2"/>
    <property type="match status" value="1"/>
</dbReference>
<protein>
    <submittedName>
        <fullName evidence="18">NAD-dependent formate dehydrogenase catalytic subunit</fullName>
    </submittedName>
</protein>
<comment type="subcellular location">
    <subcellularLocation>
        <location evidence="2">Membrane</location>
    </subcellularLocation>
</comment>
<dbReference type="PANTHER" id="PTHR43105">
    <property type="entry name" value="RESPIRATORY NITRATE REDUCTASE"/>
    <property type="match status" value="1"/>
</dbReference>
<dbReference type="GO" id="GO:0051537">
    <property type="term" value="F:2 iron, 2 sulfur cluster binding"/>
    <property type="evidence" value="ECO:0007669"/>
    <property type="project" value="UniProtKB-KW"/>
</dbReference>
<dbReference type="Gene3D" id="3.10.20.740">
    <property type="match status" value="1"/>
</dbReference>